<evidence type="ECO:0008006" key="8">
    <source>
        <dbReference type="Google" id="ProtNLM"/>
    </source>
</evidence>
<feature type="compositionally biased region" description="Polar residues" evidence="5">
    <location>
        <begin position="69"/>
        <end position="78"/>
    </location>
</feature>
<evidence type="ECO:0000256" key="1">
    <source>
        <dbReference type="ARBA" id="ARBA00004141"/>
    </source>
</evidence>
<dbReference type="OrthoDB" id="10016273at2759"/>
<evidence type="ECO:0000256" key="6">
    <source>
        <dbReference type="SAM" id="Phobius"/>
    </source>
</evidence>
<sequence length="225" mass="24856">MTYSYTSSLLILILILDRNILIPIPTRNILILIPYYILTYFCSSRSPRALGSTRTRTSSPRCWRRASRAPSNMTTARSTCAPRPSTSCSPSNNCNSNSELALQCCGASGPSDWAESRYNQADDKSALEIGIGKVIGVYKVPESCCKSTVTQDDCETKRQVSLAATFLDRDIIYSTGCASKIMELVQQHDYIVLAVVLAILLIEAMAMIFSMVLCCAVRRIDHFKA</sequence>
<comment type="caution">
    <text evidence="7">The sequence shown here is derived from an EMBL/GenBank/DDBJ whole genome shotgun (WGS) entry which is preliminary data.</text>
</comment>
<protein>
    <recommendedName>
        <fullName evidence="8">Tetraspanin</fullName>
    </recommendedName>
</protein>
<reference evidence="7" key="2">
    <citation type="journal article" date="2018" name="Environ. Sci. Technol.">
        <title>The Toxicogenome of Hyalella azteca: A Model for Sediment Ecotoxicology and Evolutionary Toxicology.</title>
        <authorList>
            <person name="Poynton H.C."/>
            <person name="Hasenbein S."/>
            <person name="Benoit J.B."/>
            <person name="Sepulveda M.S."/>
            <person name="Poelchau M.F."/>
            <person name="Hughes D.S.T."/>
            <person name="Murali S.C."/>
            <person name="Chen S."/>
            <person name="Glastad K.M."/>
            <person name="Goodisman M.A.D."/>
            <person name="Werren J.H."/>
            <person name="Vineis J.H."/>
            <person name="Bowen J.L."/>
            <person name="Friedrich M."/>
            <person name="Jones J."/>
            <person name="Robertson H.M."/>
            <person name="Feyereisen R."/>
            <person name="Mechler-Hickson A."/>
            <person name="Mathers N."/>
            <person name="Lee C.E."/>
            <person name="Colbourne J.K."/>
            <person name="Biales A."/>
            <person name="Johnston J.S."/>
            <person name="Wellborn G.A."/>
            <person name="Rosendale A.J."/>
            <person name="Cridge A.G."/>
            <person name="Munoz-Torres M.C."/>
            <person name="Bain P.A."/>
            <person name="Manny A.R."/>
            <person name="Major K.M."/>
            <person name="Lambert F.N."/>
            <person name="Vulpe C.D."/>
            <person name="Tuck P."/>
            <person name="Blalock B.J."/>
            <person name="Lin Y.Y."/>
            <person name="Smith M.E."/>
            <person name="Ochoa-Acuna H."/>
            <person name="Chen M.M."/>
            <person name="Childers C.P."/>
            <person name="Qu J."/>
            <person name="Dugan S."/>
            <person name="Lee S.L."/>
            <person name="Chao H."/>
            <person name="Dinh H."/>
            <person name="Han Y."/>
            <person name="Doddapaneni H."/>
            <person name="Worley K.C."/>
            <person name="Muzny D.M."/>
            <person name="Gibbs R.A."/>
            <person name="Richards S."/>
        </authorList>
    </citation>
    <scope>NUCLEOTIDE SEQUENCE</scope>
    <source>
        <strain evidence="7">HAZT.00-mixed</strain>
        <tissue evidence="7">Whole organism</tissue>
    </source>
</reference>
<reference evidence="7" key="1">
    <citation type="submission" date="2014-08" db="EMBL/GenBank/DDBJ databases">
        <authorList>
            <person name="Murali S."/>
            <person name="Richards S."/>
            <person name="Bandaranaike D."/>
            <person name="Bellair M."/>
            <person name="Blankenburg K."/>
            <person name="Chao H."/>
            <person name="Dinh H."/>
            <person name="Doddapaneni H."/>
            <person name="Dugan-Rocha S."/>
            <person name="Elkadiri S."/>
            <person name="Gnanaolivu R."/>
            <person name="Hughes D."/>
            <person name="Lee S."/>
            <person name="Li M."/>
            <person name="Ming W."/>
            <person name="Munidasa M."/>
            <person name="Muniz J."/>
            <person name="Nguyen L."/>
            <person name="Osuji N."/>
            <person name="Pu L.-L."/>
            <person name="Puazo M."/>
            <person name="Skinner E."/>
            <person name="Qu C."/>
            <person name="Quiroz J."/>
            <person name="Raj R."/>
            <person name="Weissenberger G."/>
            <person name="Xin Y."/>
            <person name="Zou X."/>
            <person name="Han Y."/>
            <person name="Worley K."/>
            <person name="Muzny D."/>
            <person name="Gibbs R."/>
        </authorList>
    </citation>
    <scope>NUCLEOTIDE SEQUENCE</scope>
    <source>
        <strain evidence="7">HAZT.00-mixed</strain>
        <tissue evidence="7">Whole organism</tissue>
    </source>
</reference>
<reference evidence="7" key="3">
    <citation type="submission" date="2019-06" db="EMBL/GenBank/DDBJ databases">
        <authorList>
            <person name="Poynton C."/>
            <person name="Hasenbein S."/>
            <person name="Benoit J.B."/>
            <person name="Sepulveda M.S."/>
            <person name="Poelchau M.F."/>
            <person name="Murali S.C."/>
            <person name="Chen S."/>
            <person name="Glastad K.M."/>
            <person name="Werren J.H."/>
            <person name="Vineis J.H."/>
            <person name="Bowen J.L."/>
            <person name="Friedrich M."/>
            <person name="Jones J."/>
            <person name="Robertson H.M."/>
            <person name="Feyereisen R."/>
            <person name="Mechler-Hickson A."/>
            <person name="Mathers N."/>
            <person name="Lee C.E."/>
            <person name="Colbourne J.K."/>
            <person name="Biales A."/>
            <person name="Johnston J.S."/>
            <person name="Wellborn G.A."/>
            <person name="Rosendale A.J."/>
            <person name="Cridge A.G."/>
            <person name="Munoz-Torres M.C."/>
            <person name="Bain P.A."/>
            <person name="Manny A.R."/>
            <person name="Major K.M."/>
            <person name="Lambert F.N."/>
            <person name="Vulpe C.D."/>
            <person name="Tuck P."/>
            <person name="Blalock B.J."/>
            <person name="Lin Y.-Y."/>
            <person name="Smith M.E."/>
            <person name="Ochoa-Acuna H."/>
            <person name="Chen M.-J.M."/>
            <person name="Childers C.P."/>
            <person name="Qu J."/>
            <person name="Dugan S."/>
            <person name="Lee S.L."/>
            <person name="Chao H."/>
            <person name="Dinh H."/>
            <person name="Han Y."/>
            <person name="Doddapaneni H."/>
            <person name="Worley K.C."/>
            <person name="Muzny D.M."/>
            <person name="Gibbs R.A."/>
            <person name="Richards S."/>
        </authorList>
    </citation>
    <scope>NUCLEOTIDE SEQUENCE</scope>
    <source>
        <strain evidence="7">HAZT.00-mixed</strain>
        <tissue evidence="7">Whole organism</tissue>
    </source>
</reference>
<evidence type="ECO:0000256" key="3">
    <source>
        <dbReference type="ARBA" id="ARBA00022989"/>
    </source>
</evidence>
<evidence type="ECO:0000256" key="5">
    <source>
        <dbReference type="SAM" id="MobiDB-lite"/>
    </source>
</evidence>
<dbReference type="InterPro" id="IPR008952">
    <property type="entry name" value="Tetraspanin_EC2_sf"/>
</dbReference>
<evidence type="ECO:0000313" key="7">
    <source>
        <dbReference type="EMBL" id="KAA0189640.1"/>
    </source>
</evidence>
<evidence type="ECO:0000256" key="4">
    <source>
        <dbReference type="ARBA" id="ARBA00023136"/>
    </source>
</evidence>
<feature type="region of interest" description="Disordered" evidence="5">
    <location>
        <begin position="67"/>
        <end position="91"/>
    </location>
</feature>
<keyword evidence="3 6" id="KW-1133">Transmembrane helix</keyword>
<dbReference type="Gene3D" id="1.10.1450.10">
    <property type="entry name" value="Tetraspanin"/>
    <property type="match status" value="1"/>
</dbReference>
<dbReference type="AlphaFoldDB" id="A0A6A0GXA2"/>
<dbReference type="SUPFAM" id="SSF48652">
    <property type="entry name" value="Tetraspanin"/>
    <property type="match status" value="1"/>
</dbReference>
<evidence type="ECO:0000256" key="2">
    <source>
        <dbReference type="ARBA" id="ARBA00022692"/>
    </source>
</evidence>
<dbReference type="EMBL" id="JQDR03013418">
    <property type="protein sequence ID" value="KAA0189640.1"/>
    <property type="molecule type" value="Genomic_DNA"/>
</dbReference>
<proteinExistence type="predicted"/>
<accession>A0A6A0GXA2</accession>
<keyword evidence="4 6" id="KW-0472">Membrane</keyword>
<keyword evidence="2 6" id="KW-0812">Transmembrane</keyword>
<dbReference type="Proteomes" id="UP000711488">
    <property type="component" value="Unassembled WGS sequence"/>
</dbReference>
<dbReference type="InterPro" id="IPR018499">
    <property type="entry name" value="Tetraspanin/Peripherin"/>
</dbReference>
<dbReference type="Pfam" id="PF00335">
    <property type="entry name" value="Tetraspanin"/>
    <property type="match status" value="1"/>
</dbReference>
<gene>
    <name evidence="7" type="ORF">HAZT_HAZT001249</name>
</gene>
<comment type="subcellular location">
    <subcellularLocation>
        <location evidence="1">Membrane</location>
        <topology evidence="1">Multi-pass membrane protein</topology>
    </subcellularLocation>
</comment>
<name>A0A6A0GXA2_HYAAZ</name>
<dbReference type="GO" id="GO:0016020">
    <property type="term" value="C:membrane"/>
    <property type="evidence" value="ECO:0007669"/>
    <property type="project" value="UniProtKB-SubCell"/>
</dbReference>
<feature type="transmembrane region" description="Helical" evidence="6">
    <location>
        <begin position="20"/>
        <end position="38"/>
    </location>
</feature>
<feature type="transmembrane region" description="Helical" evidence="6">
    <location>
        <begin position="190"/>
        <end position="213"/>
    </location>
</feature>
<organism evidence="7">
    <name type="scientific">Hyalella azteca</name>
    <name type="common">Amphipod</name>
    <dbReference type="NCBI Taxonomy" id="294128"/>
    <lineage>
        <taxon>Eukaryota</taxon>
        <taxon>Metazoa</taxon>
        <taxon>Ecdysozoa</taxon>
        <taxon>Arthropoda</taxon>
        <taxon>Crustacea</taxon>
        <taxon>Multicrustacea</taxon>
        <taxon>Malacostraca</taxon>
        <taxon>Eumalacostraca</taxon>
        <taxon>Peracarida</taxon>
        <taxon>Amphipoda</taxon>
        <taxon>Senticaudata</taxon>
        <taxon>Talitrida</taxon>
        <taxon>Talitroidea</taxon>
        <taxon>Hyalellidae</taxon>
        <taxon>Hyalella</taxon>
    </lineage>
</organism>